<reference evidence="2" key="1">
    <citation type="journal article" date="2019" name="Int. J. Syst. Evol. Microbiol.">
        <title>The Global Catalogue of Microorganisms (GCM) 10K type strain sequencing project: providing services to taxonomists for standard genome sequencing and annotation.</title>
        <authorList>
            <consortium name="The Broad Institute Genomics Platform"/>
            <consortium name="The Broad Institute Genome Sequencing Center for Infectious Disease"/>
            <person name="Wu L."/>
            <person name="Ma J."/>
        </authorList>
    </citation>
    <scope>NUCLEOTIDE SEQUENCE [LARGE SCALE GENOMIC DNA]</scope>
    <source>
        <strain evidence="2">CGMCC 1.16455</strain>
    </source>
</reference>
<accession>A0ABW0FCQ6</accession>
<evidence type="ECO:0000313" key="1">
    <source>
        <dbReference type="EMBL" id="MFC5296754.1"/>
    </source>
</evidence>
<proteinExistence type="predicted"/>
<keyword evidence="1" id="KW-0808">Transferase</keyword>
<dbReference type="RefSeq" id="WP_343925686.1">
    <property type="nucleotide sequence ID" value="NZ_BAAAIR010000046.1"/>
</dbReference>
<dbReference type="Proteomes" id="UP001595937">
    <property type="component" value="Unassembled WGS sequence"/>
</dbReference>
<dbReference type="CDD" id="cd02440">
    <property type="entry name" value="AdoMet_MTases"/>
    <property type="match status" value="1"/>
</dbReference>
<comment type="caution">
    <text evidence="1">The sequence shown here is derived from an EMBL/GenBank/DDBJ whole genome shotgun (WGS) entry which is preliminary data.</text>
</comment>
<keyword evidence="2" id="KW-1185">Reference proteome</keyword>
<sequence>MTTTEAYGARAQEYADLLGTIEAMAPQDRLCIESWALAVEGPILDAGCGPGHWTAHLAALGHEARGIDPVPEFVEIARRSHPGVGYDVGSFAELTGGSLRTAHAGSWGGVLAWYSLIHLEPGELPDVLAQLRAALRPAGSLLLGIFDGRRQESFAHAVAPAWLWPAETMAQLLEDAGFDVVSLERREDPGARPHAALIAERR</sequence>
<dbReference type="GO" id="GO:0008168">
    <property type="term" value="F:methyltransferase activity"/>
    <property type="evidence" value="ECO:0007669"/>
    <property type="project" value="UniProtKB-KW"/>
</dbReference>
<gene>
    <name evidence="1" type="ORF">ACFPK8_04460</name>
</gene>
<protein>
    <submittedName>
        <fullName evidence="1">Class I SAM-dependent DNA methyltransferase</fullName>
    </submittedName>
</protein>
<dbReference type="Pfam" id="PF13489">
    <property type="entry name" value="Methyltransf_23"/>
    <property type="match status" value="1"/>
</dbReference>
<dbReference type="GeneID" id="303298632"/>
<dbReference type="SUPFAM" id="SSF53335">
    <property type="entry name" value="S-adenosyl-L-methionine-dependent methyltransferases"/>
    <property type="match status" value="1"/>
</dbReference>
<name>A0ABW0FCQ6_9MICO</name>
<dbReference type="PANTHER" id="PTHR43861">
    <property type="entry name" value="TRANS-ACONITATE 2-METHYLTRANSFERASE-RELATED"/>
    <property type="match status" value="1"/>
</dbReference>
<keyword evidence="1" id="KW-0489">Methyltransferase</keyword>
<dbReference type="InterPro" id="IPR029063">
    <property type="entry name" value="SAM-dependent_MTases_sf"/>
</dbReference>
<dbReference type="EMBL" id="JBHSLN010000012">
    <property type="protein sequence ID" value="MFC5296754.1"/>
    <property type="molecule type" value="Genomic_DNA"/>
</dbReference>
<dbReference type="GO" id="GO:0032259">
    <property type="term" value="P:methylation"/>
    <property type="evidence" value="ECO:0007669"/>
    <property type="project" value="UniProtKB-KW"/>
</dbReference>
<organism evidence="1 2">
    <name type="scientific">Brachybacterium tyrofermentans</name>
    <dbReference type="NCBI Taxonomy" id="47848"/>
    <lineage>
        <taxon>Bacteria</taxon>
        <taxon>Bacillati</taxon>
        <taxon>Actinomycetota</taxon>
        <taxon>Actinomycetes</taxon>
        <taxon>Micrococcales</taxon>
        <taxon>Dermabacteraceae</taxon>
        <taxon>Brachybacterium</taxon>
    </lineage>
</organism>
<dbReference type="Gene3D" id="3.40.50.150">
    <property type="entry name" value="Vaccinia Virus protein VP39"/>
    <property type="match status" value="1"/>
</dbReference>
<evidence type="ECO:0000313" key="2">
    <source>
        <dbReference type="Proteomes" id="UP001595937"/>
    </source>
</evidence>